<evidence type="ECO:0000313" key="2">
    <source>
        <dbReference type="EMBL" id="GFO14731.1"/>
    </source>
</evidence>
<reference evidence="2 3" key="1">
    <citation type="journal article" date="2021" name="Elife">
        <title>Chloroplast acquisition without the gene transfer in kleptoplastic sea slugs, Plakobranchus ocellatus.</title>
        <authorList>
            <person name="Maeda T."/>
            <person name="Takahashi S."/>
            <person name="Yoshida T."/>
            <person name="Shimamura S."/>
            <person name="Takaki Y."/>
            <person name="Nagai Y."/>
            <person name="Toyoda A."/>
            <person name="Suzuki Y."/>
            <person name="Arimoto A."/>
            <person name="Ishii H."/>
            <person name="Satoh N."/>
            <person name="Nishiyama T."/>
            <person name="Hasebe M."/>
            <person name="Maruyama T."/>
            <person name="Minagawa J."/>
            <person name="Obokata J."/>
            <person name="Shigenobu S."/>
        </authorList>
    </citation>
    <scope>NUCLEOTIDE SEQUENCE [LARGE SCALE GENOMIC DNA]</scope>
</reference>
<dbReference type="InterPro" id="IPR052709">
    <property type="entry name" value="Transposase-MT_Hybrid"/>
</dbReference>
<proteinExistence type="predicted"/>
<accession>A0AAV4B7E2</accession>
<dbReference type="Gene3D" id="3.30.420.10">
    <property type="entry name" value="Ribonuclease H-like superfamily/Ribonuclease H"/>
    <property type="match status" value="1"/>
</dbReference>
<dbReference type="Proteomes" id="UP000735302">
    <property type="component" value="Unassembled WGS sequence"/>
</dbReference>
<keyword evidence="3" id="KW-1185">Reference proteome</keyword>
<protein>
    <submittedName>
        <fullName evidence="2">Transposase</fullName>
    </submittedName>
</protein>
<comment type="caution">
    <text evidence="2">The sequence shown here is derived from an EMBL/GenBank/DDBJ whole genome shotgun (WGS) entry which is preliminary data.</text>
</comment>
<name>A0AAV4B7E2_9GAST</name>
<dbReference type="InterPro" id="IPR036397">
    <property type="entry name" value="RNaseH_sf"/>
</dbReference>
<dbReference type="InterPro" id="IPR001888">
    <property type="entry name" value="Transposase_1"/>
</dbReference>
<dbReference type="PANTHER" id="PTHR46060">
    <property type="entry name" value="MARINER MOS1 TRANSPOSASE-LIKE PROTEIN"/>
    <property type="match status" value="1"/>
</dbReference>
<evidence type="ECO:0000313" key="3">
    <source>
        <dbReference type="Proteomes" id="UP000735302"/>
    </source>
</evidence>
<dbReference type="AlphaFoldDB" id="A0AAV4B7E2"/>
<dbReference type="GO" id="GO:0003676">
    <property type="term" value="F:nucleic acid binding"/>
    <property type="evidence" value="ECO:0007669"/>
    <property type="project" value="InterPro"/>
</dbReference>
<evidence type="ECO:0000256" key="1">
    <source>
        <dbReference type="SAM" id="MobiDB-lite"/>
    </source>
</evidence>
<organism evidence="2 3">
    <name type="scientific">Plakobranchus ocellatus</name>
    <dbReference type="NCBI Taxonomy" id="259542"/>
    <lineage>
        <taxon>Eukaryota</taxon>
        <taxon>Metazoa</taxon>
        <taxon>Spiralia</taxon>
        <taxon>Lophotrochozoa</taxon>
        <taxon>Mollusca</taxon>
        <taxon>Gastropoda</taxon>
        <taxon>Heterobranchia</taxon>
        <taxon>Euthyneura</taxon>
        <taxon>Panpulmonata</taxon>
        <taxon>Sacoglossa</taxon>
        <taxon>Placobranchoidea</taxon>
        <taxon>Plakobranchidae</taxon>
        <taxon>Plakobranchus</taxon>
    </lineage>
</organism>
<dbReference type="EMBL" id="BLXT01004580">
    <property type="protein sequence ID" value="GFO14731.1"/>
    <property type="molecule type" value="Genomic_DNA"/>
</dbReference>
<dbReference type="Pfam" id="PF01359">
    <property type="entry name" value="Transposase_1"/>
    <property type="match status" value="1"/>
</dbReference>
<sequence length="375" mass="43793">MVKCAFQTAVRKWVRIFKGEDPRERILRDRKRSGRPLSASVTAHQEKVDCMIRANRRVKQKEIANAIGISKEQVHHIVTTVLGYRKDFAGWVPRQLTVEMKAQRKDMCTQLLERYNAEGEAFLQRILTGDESWVNHFDPECKAQLMEYRHKTSPRKFKVVASARKVLFNVFWDMEGVVHMEFLEQGQTVNSERFISTLRALKLRLRRVWRDKDSILQHDNARLHTSRQTQDALSQLELTTLPHPAYSPDLAPSDYYLFPQLRKYLKGHHYDNDEEVIADVRKWCHGQSSEFFAEGVRQLVKRWRLCVDCDGRDKRTMRPPQRYRTEEDIVDSSDSYETKSESLADESSTPTPDAHSPTINFWTSTQTPTPCSFSS</sequence>
<gene>
    <name evidence="2" type="ORF">PoB_004123600</name>
</gene>
<feature type="region of interest" description="Disordered" evidence="1">
    <location>
        <begin position="315"/>
        <end position="375"/>
    </location>
</feature>
<feature type="compositionally biased region" description="Polar residues" evidence="1">
    <location>
        <begin position="345"/>
        <end position="375"/>
    </location>
</feature>
<dbReference type="PANTHER" id="PTHR46060:SF1">
    <property type="entry name" value="MARINER MOS1 TRANSPOSASE-LIKE PROTEIN"/>
    <property type="match status" value="1"/>
</dbReference>